<evidence type="ECO:0000256" key="1">
    <source>
        <dbReference type="ARBA" id="ARBA00004370"/>
    </source>
</evidence>
<gene>
    <name evidence="3" type="ORF">K431DRAFT_286024</name>
</gene>
<dbReference type="InterPro" id="IPR001509">
    <property type="entry name" value="Epimerase_deHydtase"/>
</dbReference>
<evidence type="ECO:0000313" key="3">
    <source>
        <dbReference type="EMBL" id="KAF2720177.1"/>
    </source>
</evidence>
<dbReference type="Pfam" id="PF01370">
    <property type="entry name" value="Epimerase"/>
    <property type="match status" value="1"/>
</dbReference>
<proteinExistence type="predicted"/>
<dbReference type="SUPFAM" id="SSF51735">
    <property type="entry name" value="NAD(P)-binding Rossmann-fold domains"/>
    <property type="match status" value="1"/>
</dbReference>
<reference evidence="3" key="1">
    <citation type="journal article" date="2020" name="Stud. Mycol.">
        <title>101 Dothideomycetes genomes: a test case for predicting lifestyles and emergence of pathogens.</title>
        <authorList>
            <person name="Haridas S."/>
            <person name="Albert R."/>
            <person name="Binder M."/>
            <person name="Bloem J."/>
            <person name="Labutti K."/>
            <person name="Salamov A."/>
            <person name="Andreopoulos B."/>
            <person name="Baker S."/>
            <person name="Barry K."/>
            <person name="Bills G."/>
            <person name="Bluhm B."/>
            <person name="Cannon C."/>
            <person name="Castanera R."/>
            <person name="Culley D."/>
            <person name="Daum C."/>
            <person name="Ezra D."/>
            <person name="Gonzalez J."/>
            <person name="Henrissat B."/>
            <person name="Kuo A."/>
            <person name="Liang C."/>
            <person name="Lipzen A."/>
            <person name="Lutzoni F."/>
            <person name="Magnuson J."/>
            <person name="Mondo S."/>
            <person name="Nolan M."/>
            <person name="Ohm R."/>
            <person name="Pangilinan J."/>
            <person name="Park H.-J."/>
            <person name="Ramirez L."/>
            <person name="Alfaro M."/>
            <person name="Sun H."/>
            <person name="Tritt A."/>
            <person name="Yoshinaga Y."/>
            <person name="Zwiers L.-H."/>
            <person name="Turgeon B."/>
            <person name="Goodwin S."/>
            <person name="Spatafora J."/>
            <person name="Crous P."/>
            <person name="Grigoriev I."/>
        </authorList>
    </citation>
    <scope>NUCLEOTIDE SEQUENCE</scope>
    <source>
        <strain evidence="3">CBS 116435</strain>
    </source>
</reference>
<accession>A0A9P4ULI3</accession>
<dbReference type="PANTHER" id="PTHR14097:SF9">
    <property type="entry name" value="EPIMERASE, PUTATIVE (AFU_ORTHOLOGUE AFUA_8G07320)-RELATED"/>
    <property type="match status" value="1"/>
</dbReference>
<dbReference type="InterPro" id="IPR036291">
    <property type="entry name" value="NAD(P)-bd_dom_sf"/>
</dbReference>
<evidence type="ECO:0000313" key="4">
    <source>
        <dbReference type="Proteomes" id="UP000799441"/>
    </source>
</evidence>
<sequence>MKVIITGATGFIGSAVVNGCIANQAISSIITLSRRDLKVSDTKVTNLVIQDFKNYSESEIEQMKGAEAAIWCQGVPKQDIAANFEYPLAGVKAFETNLITHLPHAVQKFRFVYLSGALVERDQNKSLWFAKDLRLQRGDLESRFVSFEEEHSQHWQTIIAKPAGVLSNDSIVSKFLLPSFSIWVQHLAEALIDAAINGSETQTLENAELKRRGQMLLS</sequence>
<keyword evidence="4" id="KW-1185">Reference proteome</keyword>
<comment type="subcellular location">
    <subcellularLocation>
        <location evidence="1">Membrane</location>
    </subcellularLocation>
</comment>
<evidence type="ECO:0000259" key="2">
    <source>
        <dbReference type="Pfam" id="PF01370"/>
    </source>
</evidence>
<protein>
    <recommendedName>
        <fullName evidence="2">NAD-dependent epimerase/dehydratase domain-containing protein</fullName>
    </recommendedName>
</protein>
<dbReference type="Gene3D" id="3.40.50.720">
    <property type="entry name" value="NAD(P)-binding Rossmann-like Domain"/>
    <property type="match status" value="1"/>
</dbReference>
<dbReference type="Proteomes" id="UP000799441">
    <property type="component" value="Unassembled WGS sequence"/>
</dbReference>
<name>A0A9P4ULI3_9PEZI</name>
<dbReference type="EMBL" id="MU003802">
    <property type="protein sequence ID" value="KAF2720177.1"/>
    <property type="molecule type" value="Genomic_DNA"/>
</dbReference>
<comment type="caution">
    <text evidence="3">The sequence shown here is derived from an EMBL/GenBank/DDBJ whole genome shotgun (WGS) entry which is preliminary data.</text>
</comment>
<organism evidence="3 4">
    <name type="scientific">Polychaeton citri CBS 116435</name>
    <dbReference type="NCBI Taxonomy" id="1314669"/>
    <lineage>
        <taxon>Eukaryota</taxon>
        <taxon>Fungi</taxon>
        <taxon>Dikarya</taxon>
        <taxon>Ascomycota</taxon>
        <taxon>Pezizomycotina</taxon>
        <taxon>Dothideomycetes</taxon>
        <taxon>Dothideomycetidae</taxon>
        <taxon>Capnodiales</taxon>
        <taxon>Capnodiaceae</taxon>
        <taxon>Polychaeton</taxon>
    </lineage>
</organism>
<feature type="domain" description="NAD-dependent epimerase/dehydratase" evidence="2">
    <location>
        <begin position="3"/>
        <end position="116"/>
    </location>
</feature>
<dbReference type="OrthoDB" id="3535423at2759"/>
<dbReference type="AlphaFoldDB" id="A0A9P4ULI3"/>
<dbReference type="GO" id="GO:0016020">
    <property type="term" value="C:membrane"/>
    <property type="evidence" value="ECO:0007669"/>
    <property type="project" value="UniProtKB-SubCell"/>
</dbReference>
<dbReference type="PANTHER" id="PTHR14097">
    <property type="entry name" value="OXIDOREDUCTASE HTATIP2"/>
    <property type="match status" value="1"/>
</dbReference>